<accession>A0AA96Y572</accession>
<dbReference type="KEGG" id="tog:HNI00_15050"/>
<organism evidence="1">
    <name type="scientific">Thermoleptolyngbya oregonensis NK1-22</name>
    <dbReference type="NCBI Taxonomy" id="2547457"/>
    <lineage>
        <taxon>Bacteria</taxon>
        <taxon>Bacillati</taxon>
        <taxon>Cyanobacteriota</taxon>
        <taxon>Cyanophyceae</taxon>
        <taxon>Oculatellales</taxon>
        <taxon>Oculatellaceae</taxon>
        <taxon>Thermoleptolyngbya</taxon>
    </lineage>
</organism>
<dbReference type="RefSeq" id="WP_316787410.1">
    <property type="nucleotide sequence ID" value="NZ_CP053540.1"/>
</dbReference>
<dbReference type="AlphaFoldDB" id="A0AA96Y572"/>
<evidence type="ECO:0000313" key="1">
    <source>
        <dbReference type="EMBL" id="WOB44311.1"/>
    </source>
</evidence>
<protein>
    <submittedName>
        <fullName evidence="1">Uncharacterized protein</fullName>
    </submittedName>
</protein>
<gene>
    <name evidence="1" type="ORF">HNI00_15050</name>
</gene>
<dbReference type="EMBL" id="CP053540">
    <property type="protein sequence ID" value="WOB44311.1"/>
    <property type="molecule type" value="Genomic_DNA"/>
</dbReference>
<sequence length="336" mass="35864">MSEDSQRNSAFNAAASSKVHNAQLDDIGKYTPEKLGHLYRGGIRTGAGRTEAQAQQMLDKIPPSQRAGVDGQSAAAKVKEYLADKDASHIKPHSKGGSSHPDNIKWESKTANRARGDQHMTRQEQRQLNIKAQIDNLRGALKAGIEAAPKGAVIGAVTTAPFSLLRNALRVVRGEMSAQDAALETVKETAIGGGVGAATAFTVTTVAAACPPVALALTAMSPVLLAAGGAGMVYEFFKILDDHKQQVKEYYASLTQRDLQYLQDIENELLYEHSKNLEFLNVSEALNAEITHRPIESGVEGALKRYLESAAIAKSLGATPIVNKQLPGSQKSLPSA</sequence>
<proteinExistence type="predicted"/>
<reference evidence="1" key="1">
    <citation type="submission" date="2020-05" db="EMBL/GenBank/DDBJ databases">
        <authorList>
            <person name="Zhu T."/>
            <person name="Keshari N."/>
            <person name="Lu X."/>
        </authorList>
    </citation>
    <scope>NUCLEOTIDE SEQUENCE</scope>
    <source>
        <strain evidence="1">NK1-22</strain>
    </source>
</reference>
<name>A0AA96Y572_9CYAN</name>